<accession>A0A085ND80</accession>
<dbReference type="AlphaFoldDB" id="A0A085ND80"/>
<dbReference type="Proteomes" id="UP000030758">
    <property type="component" value="Unassembled WGS sequence"/>
</dbReference>
<dbReference type="EMBL" id="KL367515">
    <property type="protein sequence ID" value="KFD67426.1"/>
    <property type="molecule type" value="Genomic_DNA"/>
</dbReference>
<proteinExistence type="predicted"/>
<name>A0A085ND80_9BILA</name>
<evidence type="ECO:0000313" key="1">
    <source>
        <dbReference type="EMBL" id="KFD67426.1"/>
    </source>
</evidence>
<reference evidence="1" key="1">
    <citation type="journal article" date="2014" name="Nat. Genet.">
        <title>Genome and transcriptome of the porcine whipworm Trichuris suis.</title>
        <authorList>
            <person name="Jex A.R."/>
            <person name="Nejsum P."/>
            <person name="Schwarz E.M."/>
            <person name="Hu L."/>
            <person name="Young N.D."/>
            <person name="Hall R.S."/>
            <person name="Korhonen P.K."/>
            <person name="Liao S."/>
            <person name="Thamsborg S."/>
            <person name="Xia J."/>
            <person name="Xu P."/>
            <person name="Wang S."/>
            <person name="Scheerlinck J.P."/>
            <person name="Hofmann A."/>
            <person name="Sternberg P.W."/>
            <person name="Wang J."/>
            <person name="Gasser R.B."/>
        </authorList>
    </citation>
    <scope>NUCLEOTIDE SEQUENCE [LARGE SCALE GENOMIC DNA]</scope>
    <source>
        <strain evidence="1">DCEP-RM93F</strain>
    </source>
</reference>
<organism evidence="1">
    <name type="scientific">Trichuris suis</name>
    <name type="common">pig whipworm</name>
    <dbReference type="NCBI Taxonomy" id="68888"/>
    <lineage>
        <taxon>Eukaryota</taxon>
        <taxon>Metazoa</taxon>
        <taxon>Ecdysozoa</taxon>
        <taxon>Nematoda</taxon>
        <taxon>Enoplea</taxon>
        <taxon>Dorylaimia</taxon>
        <taxon>Trichinellida</taxon>
        <taxon>Trichuridae</taxon>
        <taxon>Trichuris</taxon>
    </lineage>
</organism>
<sequence length="224" mass="26157">MFRGVPIRLNAIINRIREFLKWFLVKVKLLMLKVEHARCKSLMSFALLRSENVYTEHAHWFARLESVEFLTIVSDLDVFQPSISTKLRRVVYHLLNSKPPVKLLVLMVEQARCKSLMSFALLRSENLYTEHADRWNQFLKCFLLNVELLTVKYCKDIVHVTFKVSGGDLSAGVEEHLAFKVLHKYFSEYREAFGNQLFPSSLLGVVQNLRTVQEQSISHLRDNE</sequence>
<gene>
    <name evidence="1" type="ORF">M514_20462</name>
</gene>
<protein>
    <submittedName>
        <fullName evidence="1">Uncharacterized protein</fullName>
    </submittedName>
</protein>